<dbReference type="RefSeq" id="WP_206588434.1">
    <property type="nucleotide sequence ID" value="NZ_JAFKCU010000007.1"/>
</dbReference>
<accession>A0ABS3CMR6</accession>
<dbReference type="InterPro" id="IPR006827">
    <property type="entry name" value="Lant_deHydtase_N"/>
</dbReference>
<dbReference type="InterPro" id="IPR023809">
    <property type="entry name" value="Thiopep_bacteriocin_synth_dom"/>
</dbReference>
<feature type="domain" description="Thiopeptide-type bacteriocin biosynthesis" evidence="2">
    <location>
        <begin position="601"/>
        <end position="828"/>
    </location>
</feature>
<evidence type="ECO:0000313" key="4">
    <source>
        <dbReference type="Proteomes" id="UP000664480"/>
    </source>
</evidence>
<reference evidence="3 4" key="1">
    <citation type="submission" date="2021-03" db="EMBL/GenBank/DDBJ databases">
        <title>novel species isolated from a fishpond in China.</title>
        <authorList>
            <person name="Lu H."/>
            <person name="Cai Z."/>
        </authorList>
    </citation>
    <scope>NUCLEOTIDE SEQUENCE [LARGE SCALE GENOMIC DNA]</scope>
    <source>
        <strain evidence="3 4">YJ13C</strain>
    </source>
</reference>
<proteinExistence type="predicted"/>
<evidence type="ECO:0000313" key="3">
    <source>
        <dbReference type="EMBL" id="MBN7817766.1"/>
    </source>
</evidence>
<dbReference type="NCBIfam" id="TIGR03891">
    <property type="entry name" value="thiopep_ocin"/>
    <property type="match status" value="1"/>
</dbReference>
<sequence>MSLLFRSPLINFDIHNSEVIQKHWPEILERIKISSQDLFKSIHKKLPDQLSDKEQKSVYKYLIRGRYRPTPFGKWAGVGIANWENELSESSETPSESSVEEIQIKEYKDNSGIYWLNPSIQPWSDGWRFWNFDREKEVWRYSKVQDGPLIQKLKELAFHDPALDKERVHKAFSDVTSHDKEIIWDYLLESQLLVNYHSDSWSNHSSEISIFIKYQAAVSLGIKEKMDKFLDEIGRIAVHNNNGYLDNLTKRFREEFDDRFVPLSFLWKLVPFLNSLADYNRVKTGSDKAPIIVKNLNERSINLREIDSGNTHLSSVKHSQALFRVLQDGRILIDNLVFNRPFVYSGRFTNHPKIHSYFKGQIPDLSEGIFADVLIKESGRSQYISSHKSVVQHKIICFQGSVNPFEIDSQELFVGLGSKGFKLYSPRLGKEIFPIFQHPLNPQYITHPLCRMLWEIAHQNLVKPIIYVNPTFSLADSLPQLNWDDIILQPRMWRTSKSWGLLNDGDILKRIEKSELPRNVLIGIRDQELALDLTSPADRKLFLDEIKSKESVSISEWLWYPDHADSKVSEQFLWGKNTAAWNSQPLIESGINLCRQIDSNWICFKIILSPDFRRDTILELLKGFTMDLELEEIRPYYFLYYSLELPEIRVRIKARSPQQKEIIWSKLFFFFYPGLDVDLIKLHTYYPENEKYGFEDIEISERLFYMESKLILELSPKDNYQKLSIAVQIGEIIINGDEHIEKWISVLDHRSKEDSLEYLNMEGSILEAFLIDKDWLSKYSAILERHSWERNPEKRWHLLGNHLHMLVNRLFWEEAGAMEVVVHKHLTRILKRRKFEIKKSKNQ</sequence>
<evidence type="ECO:0000259" key="2">
    <source>
        <dbReference type="Pfam" id="PF14028"/>
    </source>
</evidence>
<dbReference type="Pfam" id="PF04738">
    <property type="entry name" value="Lant_dehydr_N"/>
    <property type="match status" value="2"/>
</dbReference>
<evidence type="ECO:0000259" key="1">
    <source>
        <dbReference type="Pfam" id="PF04738"/>
    </source>
</evidence>
<feature type="domain" description="Lantibiotic dehydratase N-terminal" evidence="1">
    <location>
        <begin position="377"/>
        <end position="541"/>
    </location>
</feature>
<name>A0ABS3CMR6_9BACT</name>
<comment type="caution">
    <text evidence="3">The sequence shown here is derived from an EMBL/GenBank/DDBJ whole genome shotgun (WGS) entry which is preliminary data.</text>
</comment>
<feature type="domain" description="Lantibiotic dehydratase N-terminal" evidence="1">
    <location>
        <begin position="25"/>
        <end position="86"/>
    </location>
</feature>
<dbReference type="EMBL" id="JAFKCU010000007">
    <property type="protein sequence ID" value="MBN7817766.1"/>
    <property type="molecule type" value="Genomic_DNA"/>
</dbReference>
<dbReference type="Proteomes" id="UP000664480">
    <property type="component" value="Unassembled WGS sequence"/>
</dbReference>
<dbReference type="Pfam" id="PF14028">
    <property type="entry name" value="Lant_dehydr_C"/>
    <property type="match status" value="1"/>
</dbReference>
<organism evidence="3 4">
    <name type="scientific">Algoriphagus pacificus</name>
    <dbReference type="NCBI Taxonomy" id="2811234"/>
    <lineage>
        <taxon>Bacteria</taxon>
        <taxon>Pseudomonadati</taxon>
        <taxon>Bacteroidota</taxon>
        <taxon>Cytophagia</taxon>
        <taxon>Cytophagales</taxon>
        <taxon>Cyclobacteriaceae</taxon>
        <taxon>Algoriphagus</taxon>
    </lineage>
</organism>
<keyword evidence="4" id="KW-1185">Reference proteome</keyword>
<gene>
    <name evidence="3" type="ORF">J0A69_20150</name>
</gene>
<protein>
    <submittedName>
        <fullName evidence="3">Thiopeptide-type bacteriocin biosynthesis protein</fullName>
    </submittedName>
</protein>